<feature type="domain" description="Integrase core" evidence="2">
    <location>
        <begin position="175"/>
        <end position="297"/>
    </location>
</feature>
<evidence type="ECO:0000313" key="4">
    <source>
        <dbReference type="Proteomes" id="UP001178508"/>
    </source>
</evidence>
<dbReference type="AlphaFoldDB" id="A0AAV1GN19"/>
<dbReference type="Proteomes" id="UP001178508">
    <property type="component" value="Chromosome 16"/>
</dbReference>
<dbReference type="PANTHER" id="PTHR46791">
    <property type="entry name" value="EXPRESSED PROTEIN"/>
    <property type="match status" value="1"/>
</dbReference>
<keyword evidence="4" id="KW-1185">Reference proteome</keyword>
<dbReference type="PANTHER" id="PTHR46791:SF7">
    <property type="entry name" value="INTEGRASE CATALYTIC DOMAIN-CONTAINING PROTEIN"/>
    <property type="match status" value="1"/>
</dbReference>
<proteinExistence type="predicted"/>
<organism evidence="3 4">
    <name type="scientific">Xyrichtys novacula</name>
    <name type="common">Pearly razorfish</name>
    <name type="synonym">Hemipteronotus novacula</name>
    <dbReference type="NCBI Taxonomy" id="13765"/>
    <lineage>
        <taxon>Eukaryota</taxon>
        <taxon>Metazoa</taxon>
        <taxon>Chordata</taxon>
        <taxon>Craniata</taxon>
        <taxon>Vertebrata</taxon>
        <taxon>Euteleostomi</taxon>
        <taxon>Actinopterygii</taxon>
        <taxon>Neopterygii</taxon>
        <taxon>Teleostei</taxon>
        <taxon>Neoteleostei</taxon>
        <taxon>Acanthomorphata</taxon>
        <taxon>Eupercaria</taxon>
        <taxon>Labriformes</taxon>
        <taxon>Labridae</taxon>
        <taxon>Xyrichtys</taxon>
    </lineage>
</organism>
<sequence>MSGDSALAENIGRAVLAAIRTLPPSAASSVAVAASATRPPQHSAPATPGPVTNSTSTGTNRSVCTYDIDGQPSISKEEIEGLLQLGTTLTEVASVLQISRPTLYKLMREFNIRHTKFCVISNEELDATVSNIKAEHPYIGEVMLNGHLRARNIVIQRHLLRNSIKRVDGAGVASRTISEFGRPIHIRTDHGGENVKIWDDMRVHRGDNSVFTGSSVHNQRIERFNRDLNRNCRDVFAPIFYELESMEALDVDNESDLFCLHFVYIPRINHILQGFKSAFSHHSVSSEGNRTPLQLFTLDKHLLTLHYPEAATEETVEFLSVSQAHYCFCPLNQQELQELVVAVDPLEDDGNKGKILYHRVQEFVYNKIVNV</sequence>
<evidence type="ECO:0000259" key="2">
    <source>
        <dbReference type="Pfam" id="PF24764"/>
    </source>
</evidence>
<evidence type="ECO:0000313" key="3">
    <source>
        <dbReference type="EMBL" id="CAJ1074952.1"/>
    </source>
</evidence>
<accession>A0AAV1GN19</accession>
<dbReference type="Pfam" id="PF24764">
    <property type="entry name" value="rva_4"/>
    <property type="match status" value="1"/>
</dbReference>
<reference evidence="3" key="1">
    <citation type="submission" date="2023-08" db="EMBL/GenBank/DDBJ databases">
        <authorList>
            <person name="Alioto T."/>
            <person name="Alioto T."/>
            <person name="Gomez Garrido J."/>
        </authorList>
    </citation>
    <scope>NUCLEOTIDE SEQUENCE</scope>
</reference>
<evidence type="ECO:0000256" key="1">
    <source>
        <dbReference type="SAM" id="MobiDB-lite"/>
    </source>
</evidence>
<feature type="region of interest" description="Disordered" evidence="1">
    <location>
        <begin position="32"/>
        <end position="62"/>
    </location>
</feature>
<dbReference type="InterPro" id="IPR058913">
    <property type="entry name" value="Integrase_dom_put"/>
</dbReference>
<feature type="compositionally biased region" description="Polar residues" evidence="1">
    <location>
        <begin position="50"/>
        <end position="62"/>
    </location>
</feature>
<dbReference type="EMBL" id="OY660879">
    <property type="protein sequence ID" value="CAJ1074952.1"/>
    <property type="molecule type" value="Genomic_DNA"/>
</dbReference>
<gene>
    <name evidence="3" type="ORF">XNOV1_A028311</name>
</gene>
<protein>
    <submittedName>
        <fullName evidence="3">Uncharacterized protein LOC115561219</fullName>
    </submittedName>
</protein>
<name>A0AAV1GN19_XYRNO</name>